<dbReference type="InterPro" id="IPR017850">
    <property type="entry name" value="Alkaline_phosphatase_core_sf"/>
</dbReference>
<evidence type="ECO:0000256" key="8">
    <source>
        <dbReference type="SAM" id="Phobius"/>
    </source>
</evidence>
<evidence type="ECO:0000256" key="5">
    <source>
        <dbReference type="ARBA" id="ARBA00022989"/>
    </source>
</evidence>
<evidence type="ECO:0000259" key="9">
    <source>
        <dbReference type="Pfam" id="PF00884"/>
    </source>
</evidence>
<name>A0AAP4BBL6_9FIRM</name>
<dbReference type="Gene3D" id="3.30.1120.170">
    <property type="match status" value="1"/>
</dbReference>
<feature type="region of interest" description="Disordered" evidence="7">
    <location>
        <begin position="1"/>
        <end position="26"/>
    </location>
</feature>
<dbReference type="RefSeq" id="WP_283231937.1">
    <property type="nucleotide sequence ID" value="NZ_JASGBQ010000039.1"/>
</dbReference>
<accession>A0AAP4BBL6</accession>
<sequence length="745" mass="83038">MSERNRTGAGRGRNEYGSIGSAPRGRSRRRKGILGLLSALGPILYFPMMIFYLEFFFHIYMGEGIRYLPVWLFFSVSMGFFLSLFAINFSFRANRIITYVITILFSLIYTVEMMTKKILATYYQLFSIASTAAGNKLTDYMSAIIKGIFGNIFGILLMFLPVIFIFVIGRNFYNFKRKWIGLSGVVAGAFVVTHLLALLMIQLPWKGDYTPKVLYATDTNVDDQVQQLGITTMLRLDLKHSLFGVKSNRDDDFTNPTFAAESKPDSGESGADGGNGTGESANVPVATGNDLLFTNTDTSPNVMNVDLEGLAANAPNDDVEWLCKYFNSQTPTNKNKYTGAFKGYNVIFITAEGLTGYGISEELTPTLWKLSHEGFVFNNFYTALHYTSTSGGECQNMLGLYPKNGGSVIMQESGNKETNWYFSLAQQLNREGYASIGFHANGNMYNRLASHTNMGYKWVQQGTGFEMEKNANGKEIWPQSDLYCMEQTVDQFINSEQPFNVYYLTISGHMPYEFASNAIGTKNKDLVNRPEYSEAAQGYLGTCVELDKALEYLIQRLEQAGIADKTLLVLAPDHIPYFDVAAMEEMSGKTFSSGDTKALADSLKENMITDYNLYKNTLIMWTASMEEPVQVDKVCCQVDILPTISNLLGLEYDSRMLSGMDILSDSAGLVAFNSGSWLSDAGYYDRYTQTFTPASGVTMTAQEQEDYVAAMKKVAANRREISGICLDDDAYEYIFPGTKNSSSLN</sequence>
<dbReference type="GO" id="GO:0016787">
    <property type="term" value="F:hydrolase activity"/>
    <property type="evidence" value="ECO:0007669"/>
    <property type="project" value="UniProtKB-KW"/>
</dbReference>
<dbReference type="Pfam" id="PF00884">
    <property type="entry name" value="Sulfatase"/>
    <property type="match status" value="1"/>
</dbReference>
<keyword evidence="10" id="KW-0378">Hydrolase</keyword>
<dbReference type="AlphaFoldDB" id="A0AAP4BBL6"/>
<dbReference type="Proteomes" id="UP001300383">
    <property type="component" value="Unassembled WGS sequence"/>
</dbReference>
<keyword evidence="4 8" id="KW-0812">Transmembrane</keyword>
<dbReference type="Gene3D" id="3.40.720.10">
    <property type="entry name" value="Alkaline Phosphatase, subunit A"/>
    <property type="match status" value="1"/>
</dbReference>
<dbReference type="EMBL" id="JASGBQ010000039">
    <property type="protein sequence ID" value="MDI9243541.1"/>
    <property type="molecule type" value="Genomic_DNA"/>
</dbReference>
<keyword evidence="6 8" id="KW-0472">Membrane</keyword>
<dbReference type="GO" id="GO:0005886">
    <property type="term" value="C:plasma membrane"/>
    <property type="evidence" value="ECO:0007669"/>
    <property type="project" value="UniProtKB-SubCell"/>
</dbReference>
<feature type="transmembrane region" description="Helical" evidence="8">
    <location>
        <begin position="96"/>
        <end position="115"/>
    </location>
</feature>
<evidence type="ECO:0000256" key="6">
    <source>
        <dbReference type="ARBA" id="ARBA00023136"/>
    </source>
</evidence>
<keyword evidence="5 8" id="KW-1133">Transmembrane helix</keyword>
<dbReference type="SUPFAM" id="SSF53649">
    <property type="entry name" value="Alkaline phosphatase-like"/>
    <property type="match status" value="1"/>
</dbReference>
<evidence type="ECO:0000256" key="1">
    <source>
        <dbReference type="ARBA" id="ARBA00004651"/>
    </source>
</evidence>
<feature type="transmembrane region" description="Helical" evidence="8">
    <location>
        <begin position="180"/>
        <end position="205"/>
    </location>
</feature>
<evidence type="ECO:0000313" key="11">
    <source>
        <dbReference type="Proteomes" id="UP001300383"/>
    </source>
</evidence>
<evidence type="ECO:0000256" key="4">
    <source>
        <dbReference type="ARBA" id="ARBA00022692"/>
    </source>
</evidence>
<gene>
    <name evidence="10" type="ORF">QJ036_13915</name>
</gene>
<dbReference type="InterPro" id="IPR050448">
    <property type="entry name" value="OpgB/LTA_synthase_biosynth"/>
</dbReference>
<feature type="transmembrane region" description="Helical" evidence="8">
    <location>
        <begin position="148"/>
        <end position="168"/>
    </location>
</feature>
<feature type="domain" description="Sulfatase N-terminal" evidence="9">
    <location>
        <begin position="345"/>
        <end position="649"/>
    </location>
</feature>
<evidence type="ECO:0000256" key="7">
    <source>
        <dbReference type="SAM" id="MobiDB-lite"/>
    </source>
</evidence>
<reference evidence="10 11" key="1">
    <citation type="submission" date="2023-05" db="EMBL/GenBank/DDBJ databases">
        <title>[ruminococcus] sp. nov., isolated from a pig farm feces dump.</title>
        <authorList>
            <person name="Chang Y.-H."/>
        </authorList>
    </citation>
    <scope>NUCLEOTIDE SEQUENCE [LARGE SCALE GENOMIC DNA]</scope>
    <source>
        <strain evidence="10 11">YH-rum2234</strain>
    </source>
</reference>
<dbReference type="PANTHER" id="PTHR47371">
    <property type="entry name" value="LIPOTEICHOIC ACID SYNTHASE"/>
    <property type="match status" value="1"/>
</dbReference>
<dbReference type="PANTHER" id="PTHR47371:SF3">
    <property type="entry name" value="PHOSPHOGLYCEROL TRANSFERASE I"/>
    <property type="match status" value="1"/>
</dbReference>
<evidence type="ECO:0000256" key="2">
    <source>
        <dbReference type="ARBA" id="ARBA00004936"/>
    </source>
</evidence>
<dbReference type="InterPro" id="IPR000917">
    <property type="entry name" value="Sulfatase_N"/>
</dbReference>
<feature type="transmembrane region" description="Helical" evidence="8">
    <location>
        <begin position="33"/>
        <end position="61"/>
    </location>
</feature>
<keyword evidence="11" id="KW-1185">Reference proteome</keyword>
<protein>
    <submittedName>
        <fullName evidence="10">Sulfatase-like hydrolase/transferase</fullName>
    </submittedName>
</protein>
<proteinExistence type="predicted"/>
<organism evidence="10 11">
    <name type="scientific">Fusibacillus kribbianus</name>
    <dbReference type="NCBI Taxonomy" id="3044208"/>
    <lineage>
        <taxon>Bacteria</taxon>
        <taxon>Bacillati</taxon>
        <taxon>Bacillota</taxon>
        <taxon>Clostridia</taxon>
        <taxon>Lachnospirales</taxon>
        <taxon>Lachnospiraceae</taxon>
        <taxon>Fusibacillus</taxon>
    </lineage>
</organism>
<comment type="subcellular location">
    <subcellularLocation>
        <location evidence="1">Cell membrane</location>
        <topology evidence="1">Multi-pass membrane protein</topology>
    </subcellularLocation>
</comment>
<feature type="region of interest" description="Disordered" evidence="7">
    <location>
        <begin position="254"/>
        <end position="284"/>
    </location>
</feature>
<comment type="caution">
    <text evidence="10">The sequence shown here is derived from an EMBL/GenBank/DDBJ whole genome shotgun (WGS) entry which is preliminary data.</text>
</comment>
<feature type="transmembrane region" description="Helical" evidence="8">
    <location>
        <begin position="67"/>
        <end position="89"/>
    </location>
</feature>
<keyword evidence="3" id="KW-1003">Cell membrane</keyword>
<dbReference type="CDD" id="cd16015">
    <property type="entry name" value="LTA_synthase"/>
    <property type="match status" value="1"/>
</dbReference>
<comment type="pathway">
    <text evidence="2">Cell wall biogenesis; lipoteichoic acid biosynthesis.</text>
</comment>
<evidence type="ECO:0000313" key="10">
    <source>
        <dbReference type="EMBL" id="MDI9243541.1"/>
    </source>
</evidence>
<evidence type="ECO:0000256" key="3">
    <source>
        <dbReference type="ARBA" id="ARBA00022475"/>
    </source>
</evidence>